<accession>A0A8C3AWU1</accession>
<evidence type="ECO:0000313" key="4">
    <source>
        <dbReference type="Proteomes" id="UP000694565"/>
    </source>
</evidence>
<dbReference type="PANTHER" id="PTHR11261:SF3">
    <property type="entry name" value="RETINOL-BINDING PROTEIN 3"/>
    <property type="match status" value="1"/>
</dbReference>
<dbReference type="SMART" id="SM00245">
    <property type="entry name" value="TSPc"/>
    <property type="match status" value="2"/>
</dbReference>
<dbReference type="Proteomes" id="UP000694565">
    <property type="component" value="Unplaced"/>
</dbReference>
<sequence length="617" mass="66488">MAKLICLVAPLLVLGNVFNIHAGFAPNLIIDIAKIVMDNYCSPEKLAGMKEAIEAAGSNTEVLNIPDAETLANVLSAGVQTTVSDPRLMVSYEPNYVPVVPQKMPPLPPDQVIAVLQTSIKLDILEGNIGYLRIDHILGEEVADKVGPLLLDLVWNKILPTSALIFDLRYTSSGDISGIPYIVSYFTESESLIHIDSVYDRPSNTTTKLFSMAALLGERYSITKPLVILTSKNTKGIAEDVAYCLQNLKRATIVGEKTAGGSVKVDKIKVGDTDFYVTVPTAKSVNPITGSTWEITGVTPDVEVNAEDALATAIKIVNLRAQVPAIIEGSATLIADNYAFEDIGADVAEKLKGLLANGEYSKVVSKDSLEVQLSADLKTLSGDKSLKTTSNTPALPPMDYSPEMFIELIKVSFQTDIFENNIGYLRFDMFGDFEEVKAIAQIIVEHVWNKVVHTDALIVDLRNNIGGPTTAISGFCSYFFDADKQIVLDKLYDRPSGTTTELRTLPELTGTRYGSKKSLIMLTSRATAGAAEEFVYIMKKLGRAMIVGETTAGASHPPKTFSVGETDIFLSIPTVHSDTAAGPAWEGAGVAPHIPVPADAALETAKGIFNKHFAGQK</sequence>
<dbReference type="Pfam" id="PF11918">
    <property type="entry name" value="Peptidase_S41_N"/>
    <property type="match status" value="2"/>
</dbReference>
<keyword evidence="4" id="KW-1185">Reference proteome</keyword>
<organism evidence="3 4">
    <name type="scientific">Cyclopterus lumpus</name>
    <name type="common">Lumpsucker</name>
    <dbReference type="NCBI Taxonomy" id="8103"/>
    <lineage>
        <taxon>Eukaryota</taxon>
        <taxon>Metazoa</taxon>
        <taxon>Chordata</taxon>
        <taxon>Craniata</taxon>
        <taxon>Vertebrata</taxon>
        <taxon>Euteleostomi</taxon>
        <taxon>Actinopterygii</taxon>
        <taxon>Neopterygii</taxon>
        <taxon>Teleostei</taxon>
        <taxon>Neoteleostei</taxon>
        <taxon>Acanthomorphata</taxon>
        <taxon>Eupercaria</taxon>
        <taxon>Perciformes</taxon>
        <taxon>Cottioidei</taxon>
        <taxon>Cottales</taxon>
        <taxon>Cyclopteridae</taxon>
        <taxon>Cyclopterus</taxon>
    </lineage>
</organism>
<evidence type="ECO:0000313" key="3">
    <source>
        <dbReference type="Ensembl" id="ENSCLMP00005048830.1"/>
    </source>
</evidence>
<dbReference type="CDD" id="cd07563">
    <property type="entry name" value="Peptidase_S41_IRBP"/>
    <property type="match status" value="2"/>
</dbReference>
<dbReference type="InterPro" id="IPR029045">
    <property type="entry name" value="ClpP/crotonase-like_dom_sf"/>
</dbReference>
<gene>
    <name evidence="3" type="primary">rbp3</name>
</gene>
<proteinExistence type="predicted"/>
<dbReference type="Pfam" id="PF03572">
    <property type="entry name" value="Peptidase_S41"/>
    <property type="match status" value="2"/>
</dbReference>
<evidence type="ECO:0000259" key="2">
    <source>
        <dbReference type="SMART" id="SM00245"/>
    </source>
</evidence>
<name>A0A8C3AWU1_CYCLU</name>
<feature type="domain" description="Tail specific protease" evidence="2">
    <location>
        <begin position="108"/>
        <end position="305"/>
    </location>
</feature>
<dbReference type="GO" id="GO:0008236">
    <property type="term" value="F:serine-type peptidase activity"/>
    <property type="evidence" value="ECO:0007669"/>
    <property type="project" value="InterPro"/>
</dbReference>
<evidence type="ECO:0000256" key="1">
    <source>
        <dbReference type="SAM" id="SignalP"/>
    </source>
</evidence>
<feature type="domain" description="Tail specific protease" evidence="2">
    <location>
        <begin position="401"/>
        <end position="597"/>
    </location>
</feature>
<dbReference type="InterPro" id="IPR005151">
    <property type="entry name" value="Tail-specific_protease"/>
</dbReference>
<dbReference type="AlphaFoldDB" id="A0A8C3AWU1"/>
<dbReference type="Gene3D" id="3.90.226.10">
    <property type="entry name" value="2-enoyl-CoA Hydratase, Chain A, domain 1"/>
    <property type="match status" value="2"/>
</dbReference>
<dbReference type="GO" id="GO:0070538">
    <property type="term" value="F:oleic acid binding"/>
    <property type="evidence" value="ECO:0007669"/>
    <property type="project" value="Ensembl"/>
</dbReference>
<dbReference type="KEGG" id="clum:117749052"/>
<feature type="signal peptide" evidence="1">
    <location>
        <begin position="1"/>
        <end position="15"/>
    </location>
</feature>
<dbReference type="Gene3D" id="3.30.750.44">
    <property type="match status" value="2"/>
</dbReference>
<dbReference type="Ensembl" id="ENSCLMT00005050480.1">
    <property type="protein sequence ID" value="ENSCLMP00005048830.1"/>
    <property type="gene ID" value="ENSCLMG00005022305.1"/>
</dbReference>
<dbReference type="RefSeq" id="XP_034415145.1">
    <property type="nucleotide sequence ID" value="XM_034559254.1"/>
</dbReference>
<dbReference type="GeneTree" id="ENSGT00390000014726"/>
<keyword evidence="1" id="KW-0732">Signal</keyword>
<feature type="chain" id="PRO_5034595940" evidence="1">
    <location>
        <begin position="16"/>
        <end position="617"/>
    </location>
</feature>
<reference evidence="3" key="2">
    <citation type="submission" date="2025-09" db="UniProtKB">
        <authorList>
            <consortium name="Ensembl"/>
        </authorList>
    </citation>
    <scope>IDENTIFICATION</scope>
</reference>
<dbReference type="SUPFAM" id="SSF52096">
    <property type="entry name" value="ClpP/crotonase"/>
    <property type="match status" value="2"/>
</dbReference>
<dbReference type="PANTHER" id="PTHR11261">
    <property type="entry name" value="INTERPHOTORECEPTOR RETINOID-BINDING PROTEIN"/>
    <property type="match status" value="1"/>
</dbReference>
<reference evidence="3" key="1">
    <citation type="submission" date="2025-08" db="UniProtKB">
        <authorList>
            <consortium name="Ensembl"/>
        </authorList>
    </citation>
    <scope>IDENTIFICATION</scope>
</reference>
<protein>
    <submittedName>
        <fullName evidence="3">Retinol binding protein 3</fullName>
    </submittedName>
</protein>
<dbReference type="GO" id="GO:1904768">
    <property type="term" value="F:all-trans-retinol binding"/>
    <property type="evidence" value="ECO:0007669"/>
    <property type="project" value="Ensembl"/>
</dbReference>
<dbReference type="OrthoDB" id="10268064at2759"/>
<dbReference type="CTD" id="5949"/>
<dbReference type="GO" id="GO:0006508">
    <property type="term" value="P:proteolysis"/>
    <property type="evidence" value="ECO:0007669"/>
    <property type="project" value="InterPro"/>
</dbReference>
<dbReference type="GeneID" id="117749052"/>